<dbReference type="InterPro" id="IPR005182">
    <property type="entry name" value="YdbS-like_PH"/>
</dbReference>
<dbReference type="RefSeq" id="WP_071164498.1">
    <property type="nucleotide sequence ID" value="NZ_CP017812.1"/>
</dbReference>
<reference evidence="3 4" key="1">
    <citation type="submission" date="2016-10" db="EMBL/GenBank/DDBJ databases">
        <title>Actinomyces aegypiusis sp. nov., isolated from the Aegypius monachus in Qinghai Tibet Plateau China.</title>
        <authorList>
            <person name="Wang Y."/>
        </authorList>
    </citation>
    <scope>NUCLEOTIDE SEQUENCE [LARGE SCALE GENOMIC DNA]</scope>
    <source>
        <strain evidence="3 4">VUL4_3</strain>
    </source>
</reference>
<organism evidence="3 4">
    <name type="scientific">Boudabousia tangfeifanii</name>
    <dbReference type="NCBI Taxonomy" id="1912795"/>
    <lineage>
        <taxon>Bacteria</taxon>
        <taxon>Bacillati</taxon>
        <taxon>Actinomycetota</taxon>
        <taxon>Actinomycetes</taxon>
        <taxon>Actinomycetales</taxon>
        <taxon>Actinomycetaceae</taxon>
        <taxon>Boudabousia</taxon>
    </lineage>
</organism>
<keyword evidence="4" id="KW-1185">Reference proteome</keyword>
<dbReference type="Pfam" id="PF03703">
    <property type="entry name" value="bPH_2"/>
    <property type="match status" value="2"/>
</dbReference>
<dbReference type="InterPro" id="IPR014529">
    <property type="entry name" value="UCP026631"/>
</dbReference>
<dbReference type="PANTHER" id="PTHR34473">
    <property type="entry name" value="UPF0699 TRANSMEMBRANE PROTEIN YDBS"/>
    <property type="match status" value="1"/>
</dbReference>
<keyword evidence="1" id="KW-0812">Transmembrane</keyword>
<dbReference type="AlphaFoldDB" id="A0A1D9ML45"/>
<dbReference type="STRING" id="1912795.BK816_06825"/>
<keyword evidence="1" id="KW-1133">Transmembrane helix</keyword>
<feature type="transmembrane region" description="Helical" evidence="1">
    <location>
        <begin position="276"/>
        <end position="299"/>
    </location>
</feature>
<dbReference type="KEGG" id="avu:BK816_06825"/>
<keyword evidence="1" id="KW-0472">Membrane</keyword>
<feature type="transmembrane region" description="Helical" evidence="1">
    <location>
        <begin position="250"/>
        <end position="270"/>
    </location>
</feature>
<feature type="transmembrane region" description="Helical" evidence="1">
    <location>
        <begin position="53"/>
        <end position="74"/>
    </location>
</feature>
<feature type="domain" description="YdbS-like PH" evidence="2">
    <location>
        <begin position="439"/>
        <end position="494"/>
    </location>
</feature>
<dbReference type="Proteomes" id="UP000176288">
    <property type="component" value="Chromosome"/>
</dbReference>
<gene>
    <name evidence="3" type="ORF">BK816_06825</name>
</gene>
<dbReference type="PIRSF" id="PIRSF026631">
    <property type="entry name" value="UCP026631"/>
    <property type="match status" value="1"/>
</dbReference>
<evidence type="ECO:0000259" key="2">
    <source>
        <dbReference type="Pfam" id="PF03703"/>
    </source>
</evidence>
<name>A0A1D9ML45_9ACTO</name>
<feature type="domain" description="YdbS-like PH" evidence="2">
    <location>
        <begin position="76"/>
        <end position="154"/>
    </location>
</feature>
<feature type="transmembrane region" description="Helical" evidence="1">
    <location>
        <begin position="12"/>
        <end position="33"/>
    </location>
</feature>
<dbReference type="PANTHER" id="PTHR34473:SF2">
    <property type="entry name" value="UPF0699 TRANSMEMBRANE PROTEIN YDBT"/>
    <property type="match status" value="1"/>
</dbReference>
<evidence type="ECO:0000313" key="3">
    <source>
        <dbReference type="EMBL" id="AOZ73034.1"/>
    </source>
</evidence>
<proteinExistence type="predicted"/>
<sequence length="550" mass="61628">MAQQQLNWRRLHWLTPLTSAWKTIAALLAFFTYQTLRDISRAVKAAGTNWSNLFFYGMLVFAGLLLVIAIYSFIAWRMMGYAITDEAVHYKWGVLMRNERQIKLSRLAAVDITLPLLGRIFGLGYLRIEAAGGDNSHILLGLLPQSDLEGLRAELLARAAGLRVGAAPTDANVPASSQLSEGEDALPTTSEVVEQPLSRVARRQAQKEAAKESELTVRTSSFSAPVAPETELFRLPNDLLFRSTFRSMGFVVNIVLLVVLIIAIVVGAFWLDLGQFLEALSANVVVIFVIISSAVGFLWQRLNKEFGFRLAFSPDGIRLHRGLTETRAQTIPPGRIHAIKLSQQLLWRKPNWWRVEIVTPGYSGGEDAKEKTQSNVLLPVADEKTVRGVLEILTSDMEVENPEDFWAEALHGTREKTVSFTANPPRSRIFDWFSFRRNAMSLTPMGVVTRHGWTTHAANLVFYEHIQSVGLSQGPWERKRGLADLQLHLVPGGEGFGLNHVDADYCLSQWEYLAQASQQRREKETPGVWLRRAKEVAPELEAITEETDVQ</sequence>
<evidence type="ECO:0000256" key="1">
    <source>
        <dbReference type="SAM" id="Phobius"/>
    </source>
</evidence>
<accession>A0A1D9ML45</accession>
<evidence type="ECO:0000313" key="4">
    <source>
        <dbReference type="Proteomes" id="UP000176288"/>
    </source>
</evidence>
<dbReference type="EMBL" id="CP017812">
    <property type="protein sequence ID" value="AOZ73034.1"/>
    <property type="molecule type" value="Genomic_DNA"/>
</dbReference>
<protein>
    <recommendedName>
        <fullName evidence="2">YdbS-like PH domain-containing protein</fullName>
    </recommendedName>
</protein>
<dbReference type="OrthoDB" id="3190163at2"/>